<dbReference type="AlphaFoldDB" id="A0A7T5R096"/>
<name>A0A7T5R096_9BACT</name>
<dbReference type="GO" id="GO:0016791">
    <property type="term" value="F:phosphatase activity"/>
    <property type="evidence" value="ECO:0007669"/>
    <property type="project" value="UniProtKB-ARBA"/>
</dbReference>
<dbReference type="SUPFAM" id="SSF56784">
    <property type="entry name" value="HAD-like"/>
    <property type="match status" value="1"/>
</dbReference>
<reference evidence="1 2" key="1">
    <citation type="submission" date="2020-07" db="EMBL/GenBank/DDBJ databases">
        <title>Huge and variable diversity of episymbiotic CPR bacteria and DPANN archaea in groundwater ecosystems.</title>
        <authorList>
            <person name="He C.Y."/>
            <person name="Keren R."/>
            <person name="Whittaker M."/>
            <person name="Farag I.F."/>
            <person name="Doudna J."/>
            <person name="Cate J.H.D."/>
            <person name="Banfield J.F."/>
        </authorList>
    </citation>
    <scope>NUCLEOTIDE SEQUENCE [LARGE SCALE GENOMIC DNA]</scope>
    <source>
        <strain evidence="1">NC_groundwater_70_Ag_B-0.1um_54_66</strain>
    </source>
</reference>
<dbReference type="Gene3D" id="3.30.70.1020">
    <property type="entry name" value="Trehalose-6-phosphate phosphatase related protein, domain 2"/>
    <property type="match status" value="1"/>
</dbReference>
<dbReference type="EMBL" id="CP066681">
    <property type="protein sequence ID" value="QQG35177.1"/>
    <property type="molecule type" value="Genomic_DNA"/>
</dbReference>
<evidence type="ECO:0000313" key="1">
    <source>
        <dbReference type="EMBL" id="QQG35177.1"/>
    </source>
</evidence>
<dbReference type="InterPro" id="IPR036412">
    <property type="entry name" value="HAD-like_sf"/>
</dbReference>
<dbReference type="Gene3D" id="3.40.50.1000">
    <property type="entry name" value="HAD superfamily/HAD-like"/>
    <property type="match status" value="1"/>
</dbReference>
<sequence length="273" mass="29606">MQDIWDWVNKTGLDRILWATDLDLTVLDAAPDPSKVTAPPEVEAACQEIDRLTHGRFYIITGRELDYVDRVFPNTPFKVSAEYHNMARFDAAGIQDLNPRPQWALIDAAIDAIVAVNHGMVVRKKPFMRSIHYTHAPGLKDFNVKAQVQQQLQALLDHLAQKTGQVVEIKDGGSVFDIGPAGADKGVAFADIYSRVSGAPVPVYFGDSPGDIPAAQFAKSKGGVFVAVGHDPRVLALADFTLDDPAACRAFLMKASGVTPGRFPVSSITPKSP</sequence>
<keyword evidence="1" id="KW-0378">Hydrolase</keyword>
<accession>A0A7T5R096</accession>
<organism evidence="1 2">
    <name type="scientific">Micavibrio aeruginosavorus</name>
    <dbReference type="NCBI Taxonomy" id="349221"/>
    <lineage>
        <taxon>Bacteria</taxon>
        <taxon>Pseudomonadati</taxon>
        <taxon>Bdellovibrionota</taxon>
        <taxon>Bdellovibrionia</taxon>
        <taxon>Bdellovibrionales</taxon>
        <taxon>Pseudobdellovibrionaceae</taxon>
        <taxon>Micavibrio</taxon>
    </lineage>
</organism>
<dbReference type="InterPro" id="IPR006379">
    <property type="entry name" value="HAD-SF_hydro_IIB"/>
</dbReference>
<gene>
    <name evidence="1" type="ORF">HYS17_06285</name>
</gene>
<dbReference type="Proteomes" id="UP000595362">
    <property type="component" value="Chromosome"/>
</dbReference>
<proteinExistence type="predicted"/>
<dbReference type="InterPro" id="IPR023214">
    <property type="entry name" value="HAD_sf"/>
</dbReference>
<protein>
    <submittedName>
        <fullName evidence="1">HAD-IIB family hydrolase</fullName>
    </submittedName>
</protein>
<dbReference type="NCBIfam" id="TIGR01484">
    <property type="entry name" value="HAD-SF-IIB"/>
    <property type="match status" value="1"/>
</dbReference>
<evidence type="ECO:0000313" key="2">
    <source>
        <dbReference type="Proteomes" id="UP000595362"/>
    </source>
</evidence>